<reference evidence="2 3" key="1">
    <citation type="journal article" date="2018" name="Sci. Rep.">
        <title>Genome sequence of the cauliflower mushroom Sparassis crispa (Hanabiratake) and its association with beneficial usage.</title>
        <authorList>
            <person name="Kiyama R."/>
            <person name="Furutani Y."/>
            <person name="Kawaguchi K."/>
            <person name="Nakanishi T."/>
        </authorList>
    </citation>
    <scope>NUCLEOTIDE SEQUENCE [LARGE SCALE GENOMIC DNA]</scope>
</reference>
<gene>
    <name evidence="2" type="ORF">SCP_0704250</name>
</gene>
<proteinExistence type="predicted"/>
<dbReference type="RefSeq" id="XP_027616151.1">
    <property type="nucleotide sequence ID" value="XM_027760350.1"/>
</dbReference>
<comment type="caution">
    <text evidence="2">The sequence shown here is derived from an EMBL/GenBank/DDBJ whole genome shotgun (WGS) entry which is preliminary data.</text>
</comment>
<dbReference type="InParanoid" id="A0A401GSN1"/>
<feature type="region of interest" description="Disordered" evidence="1">
    <location>
        <begin position="242"/>
        <end position="291"/>
    </location>
</feature>
<keyword evidence="3" id="KW-1185">Reference proteome</keyword>
<feature type="compositionally biased region" description="Polar residues" evidence="1">
    <location>
        <begin position="147"/>
        <end position="160"/>
    </location>
</feature>
<name>A0A401GSN1_9APHY</name>
<dbReference type="Proteomes" id="UP000287166">
    <property type="component" value="Unassembled WGS sequence"/>
</dbReference>
<dbReference type="AlphaFoldDB" id="A0A401GSN1"/>
<feature type="compositionally biased region" description="Polar residues" evidence="1">
    <location>
        <begin position="19"/>
        <end position="30"/>
    </location>
</feature>
<feature type="region of interest" description="Disordered" evidence="1">
    <location>
        <begin position="19"/>
        <end position="54"/>
    </location>
</feature>
<dbReference type="OrthoDB" id="2754671at2759"/>
<organism evidence="2 3">
    <name type="scientific">Sparassis crispa</name>
    <dbReference type="NCBI Taxonomy" id="139825"/>
    <lineage>
        <taxon>Eukaryota</taxon>
        <taxon>Fungi</taxon>
        <taxon>Dikarya</taxon>
        <taxon>Basidiomycota</taxon>
        <taxon>Agaricomycotina</taxon>
        <taxon>Agaricomycetes</taxon>
        <taxon>Polyporales</taxon>
        <taxon>Sparassidaceae</taxon>
        <taxon>Sparassis</taxon>
    </lineage>
</organism>
<evidence type="ECO:0000256" key="1">
    <source>
        <dbReference type="SAM" id="MobiDB-lite"/>
    </source>
</evidence>
<feature type="region of interest" description="Disordered" evidence="1">
    <location>
        <begin position="333"/>
        <end position="357"/>
    </location>
</feature>
<dbReference type="EMBL" id="BFAD01000007">
    <property type="protein sequence ID" value="GBE85238.1"/>
    <property type="molecule type" value="Genomic_DNA"/>
</dbReference>
<accession>A0A401GSN1</accession>
<dbReference type="GeneID" id="38782155"/>
<evidence type="ECO:0000313" key="2">
    <source>
        <dbReference type="EMBL" id="GBE85238.1"/>
    </source>
</evidence>
<protein>
    <submittedName>
        <fullName evidence="2">Uncharacterized protein</fullName>
    </submittedName>
</protein>
<feature type="compositionally biased region" description="Pro residues" evidence="1">
    <location>
        <begin position="262"/>
        <end position="283"/>
    </location>
</feature>
<sequence length="435" mass="47728">MSAASAPFFERTNTCRTDTLRPNIQTSPTFKPSLPITIPRRKSVRPPPRSPIRHQASPDFVFNFDFSVSPCSLHGRQQMVMNYATQPLLQQRGHASVLIPHGRQNYARCSVDIDADLGLEKRPYSNEPFLYSVPKIFLCHHGAHMRTQSPPQPCSTSTARQSDDRQKVGGRQVAHPVGETHVPANPLVSPISSSLSSSMKQSLSLSRGQDNLVACGFADGKSYGEVSDDGRLISAFQRRVASDSTSASDAPSVSTPFASPASSPPSPVSPAVLAPPSPVSPPPRHSRWRPTVPTTFRRSQMRAPIARTAAAPVVSFKVAQAERCLRLKSAFSPPYGEAERRSRSPFPGLGLRSRRGSSVASERGIRTVVGIGRNLNVTDDERERRVSVVLSNEDLERSLEKILEQEVSADEKDWEIERGRTRGRTLTRGKVALRD</sequence>
<feature type="region of interest" description="Disordered" evidence="1">
    <location>
        <begin position="147"/>
        <end position="172"/>
    </location>
</feature>
<feature type="compositionally biased region" description="Low complexity" evidence="1">
    <location>
        <begin position="242"/>
        <end position="261"/>
    </location>
</feature>
<evidence type="ECO:0000313" key="3">
    <source>
        <dbReference type="Proteomes" id="UP000287166"/>
    </source>
</evidence>